<dbReference type="PANTHER" id="PTHR43673:SF2">
    <property type="entry name" value="NITROREDUCTASE"/>
    <property type="match status" value="1"/>
</dbReference>
<comment type="cofactor">
    <cofactor evidence="1">
        <name>FMN</name>
        <dbReference type="ChEBI" id="CHEBI:58210"/>
    </cofactor>
</comment>
<feature type="domain" description="Nitroreductase" evidence="6">
    <location>
        <begin position="68"/>
        <end position="145"/>
    </location>
</feature>
<proteinExistence type="inferred from homology"/>
<evidence type="ECO:0000256" key="3">
    <source>
        <dbReference type="ARBA" id="ARBA00022630"/>
    </source>
</evidence>
<feature type="domain" description="Nitroreductase" evidence="6">
    <location>
        <begin position="8"/>
        <end position="61"/>
    </location>
</feature>
<dbReference type="RefSeq" id="WP_223419080.1">
    <property type="nucleotide sequence ID" value="NZ_JAIPME010000002.1"/>
</dbReference>
<sequence length="170" mass="18831">MDFIKLASERYSLKKYDGRRVPKDKLDLILEAGRLSPTAKNLQNYKIYVAESEEALAKVDQVTPCRYGAGTVLVLTYDTDQVFTYPGGKYDSGFEDTAIVATHIILAAKSLGVDSCWINNIDPDQVKEVFDLPANEIVVCMIDLGFPAEGAGPLANHTNRKPIEDLVKYI</sequence>
<keyword evidence="4" id="KW-0288">FMN</keyword>
<dbReference type="Pfam" id="PF00881">
    <property type="entry name" value="Nitroreductase"/>
    <property type="match status" value="2"/>
</dbReference>
<dbReference type="Proteomes" id="UP000734271">
    <property type="component" value="Unassembled WGS sequence"/>
</dbReference>
<keyword evidence="5" id="KW-0560">Oxidoreductase</keyword>
<comment type="similarity">
    <text evidence="2">Belongs to the nitroreductase family.</text>
</comment>
<gene>
    <name evidence="7" type="ORF">K8P03_05440</name>
</gene>
<protein>
    <submittedName>
        <fullName evidence="7">Nitroreductase family protein</fullName>
    </submittedName>
</protein>
<dbReference type="InterPro" id="IPR000415">
    <property type="entry name" value="Nitroreductase-like"/>
</dbReference>
<reference evidence="7 8" key="1">
    <citation type="submission" date="2021-08" db="EMBL/GenBank/DDBJ databases">
        <title>FDA dAtabase for Regulatory Grade micrObial Sequences (FDA-ARGOS): Supporting development and validation of Infectious Disease Dx tests.</title>
        <authorList>
            <person name="Sproer C."/>
            <person name="Gronow S."/>
            <person name="Severitt S."/>
            <person name="Schroder I."/>
            <person name="Tallon L."/>
            <person name="Sadzewicz L."/>
            <person name="Zhao X."/>
            <person name="Boylan J."/>
            <person name="Ott S."/>
            <person name="Bowen H."/>
            <person name="Vavikolanu K."/>
            <person name="Hazen T."/>
            <person name="Aluvathingal J."/>
            <person name="Nadendla S."/>
            <person name="Lowell S."/>
            <person name="Myers T."/>
            <person name="Yan Y."/>
            <person name="Sichtig H."/>
        </authorList>
    </citation>
    <scope>NUCLEOTIDE SEQUENCE [LARGE SCALE GENOMIC DNA]</scope>
    <source>
        <strain evidence="7 8">FDAARGOS_1460</strain>
    </source>
</reference>
<dbReference type="Gene3D" id="3.40.109.10">
    <property type="entry name" value="NADH Oxidase"/>
    <property type="match status" value="1"/>
</dbReference>
<name>A0ABS7SYY8_9FIRM</name>
<accession>A0ABS7SYY8</accession>
<keyword evidence="3" id="KW-0285">Flavoprotein</keyword>
<comment type="caution">
    <text evidence="7">The sequence shown here is derived from an EMBL/GenBank/DDBJ whole genome shotgun (WGS) entry which is preliminary data.</text>
</comment>
<evidence type="ECO:0000256" key="1">
    <source>
        <dbReference type="ARBA" id="ARBA00001917"/>
    </source>
</evidence>
<dbReference type="PANTHER" id="PTHR43673">
    <property type="entry name" value="NAD(P)H NITROREDUCTASE YDGI-RELATED"/>
    <property type="match status" value="1"/>
</dbReference>
<organism evidence="7 8">
    <name type="scientific">Anaerococcus murdochii</name>
    <dbReference type="NCBI Taxonomy" id="411577"/>
    <lineage>
        <taxon>Bacteria</taxon>
        <taxon>Bacillati</taxon>
        <taxon>Bacillota</taxon>
        <taxon>Tissierellia</taxon>
        <taxon>Tissierellales</taxon>
        <taxon>Peptoniphilaceae</taxon>
        <taxon>Anaerococcus</taxon>
    </lineage>
</organism>
<dbReference type="EMBL" id="JAIPME010000002">
    <property type="protein sequence ID" value="MBZ2386721.1"/>
    <property type="molecule type" value="Genomic_DNA"/>
</dbReference>
<evidence type="ECO:0000256" key="2">
    <source>
        <dbReference type="ARBA" id="ARBA00007118"/>
    </source>
</evidence>
<dbReference type="CDD" id="cd20609">
    <property type="entry name" value="nitroreductase"/>
    <property type="match status" value="1"/>
</dbReference>
<evidence type="ECO:0000313" key="7">
    <source>
        <dbReference type="EMBL" id="MBZ2386721.1"/>
    </source>
</evidence>
<dbReference type="InterPro" id="IPR029479">
    <property type="entry name" value="Nitroreductase"/>
</dbReference>
<evidence type="ECO:0000259" key="6">
    <source>
        <dbReference type="Pfam" id="PF00881"/>
    </source>
</evidence>
<evidence type="ECO:0000256" key="4">
    <source>
        <dbReference type="ARBA" id="ARBA00022643"/>
    </source>
</evidence>
<keyword evidence="8" id="KW-1185">Reference proteome</keyword>
<dbReference type="SUPFAM" id="SSF55469">
    <property type="entry name" value="FMN-dependent nitroreductase-like"/>
    <property type="match status" value="1"/>
</dbReference>
<evidence type="ECO:0000256" key="5">
    <source>
        <dbReference type="ARBA" id="ARBA00023002"/>
    </source>
</evidence>
<evidence type="ECO:0000313" key="8">
    <source>
        <dbReference type="Proteomes" id="UP000734271"/>
    </source>
</evidence>